<dbReference type="AlphaFoldDB" id="A0AAV0KIV5"/>
<proteinExistence type="predicted"/>
<dbReference type="EMBL" id="CAMGYJ010000005">
    <property type="protein sequence ID" value="CAI0420823.1"/>
    <property type="molecule type" value="Genomic_DNA"/>
</dbReference>
<feature type="region of interest" description="Disordered" evidence="1">
    <location>
        <begin position="1"/>
        <end position="44"/>
    </location>
</feature>
<feature type="compositionally biased region" description="Basic and acidic residues" evidence="1">
    <location>
        <begin position="14"/>
        <end position="37"/>
    </location>
</feature>
<dbReference type="Proteomes" id="UP001154282">
    <property type="component" value="Unassembled WGS sequence"/>
</dbReference>
<evidence type="ECO:0000313" key="2">
    <source>
        <dbReference type="EMBL" id="CAI0420823.1"/>
    </source>
</evidence>
<evidence type="ECO:0000256" key="1">
    <source>
        <dbReference type="SAM" id="MobiDB-lite"/>
    </source>
</evidence>
<name>A0AAV0KIV5_9ROSI</name>
<organism evidence="2 3">
    <name type="scientific">Linum tenue</name>
    <dbReference type="NCBI Taxonomy" id="586396"/>
    <lineage>
        <taxon>Eukaryota</taxon>
        <taxon>Viridiplantae</taxon>
        <taxon>Streptophyta</taxon>
        <taxon>Embryophyta</taxon>
        <taxon>Tracheophyta</taxon>
        <taxon>Spermatophyta</taxon>
        <taxon>Magnoliopsida</taxon>
        <taxon>eudicotyledons</taxon>
        <taxon>Gunneridae</taxon>
        <taxon>Pentapetalae</taxon>
        <taxon>rosids</taxon>
        <taxon>fabids</taxon>
        <taxon>Malpighiales</taxon>
        <taxon>Linaceae</taxon>
        <taxon>Linum</taxon>
    </lineage>
</organism>
<reference evidence="2" key="1">
    <citation type="submission" date="2022-08" db="EMBL/GenBank/DDBJ databases">
        <authorList>
            <person name="Gutierrez-Valencia J."/>
        </authorList>
    </citation>
    <scope>NUCLEOTIDE SEQUENCE</scope>
</reference>
<gene>
    <name evidence="2" type="ORF">LITE_LOCUS18512</name>
</gene>
<evidence type="ECO:0000313" key="3">
    <source>
        <dbReference type="Proteomes" id="UP001154282"/>
    </source>
</evidence>
<keyword evidence="3" id="KW-1185">Reference proteome</keyword>
<protein>
    <submittedName>
        <fullName evidence="2">Uncharacterized protein</fullName>
    </submittedName>
</protein>
<sequence length="44" mass="4842">MCEDTEASQGSGDEQWKGKGDDSRNGGRAPELQRSRSDWNTLVS</sequence>
<accession>A0AAV0KIV5</accession>
<comment type="caution">
    <text evidence="2">The sequence shown here is derived from an EMBL/GenBank/DDBJ whole genome shotgun (WGS) entry which is preliminary data.</text>
</comment>